<name>A0ACB8RUR7_9AGAM</name>
<comment type="caution">
    <text evidence="1">The sequence shown here is derived from an EMBL/GenBank/DDBJ whole genome shotgun (WGS) entry which is preliminary data.</text>
</comment>
<dbReference type="Proteomes" id="UP000814033">
    <property type="component" value="Unassembled WGS sequence"/>
</dbReference>
<reference evidence="1" key="2">
    <citation type="journal article" date="2022" name="New Phytol.">
        <title>Evolutionary transition to the ectomycorrhizal habit in the genomes of a hyperdiverse lineage of mushroom-forming fungi.</title>
        <authorList>
            <person name="Looney B."/>
            <person name="Miyauchi S."/>
            <person name="Morin E."/>
            <person name="Drula E."/>
            <person name="Courty P.E."/>
            <person name="Kohler A."/>
            <person name="Kuo A."/>
            <person name="LaButti K."/>
            <person name="Pangilinan J."/>
            <person name="Lipzen A."/>
            <person name="Riley R."/>
            <person name="Andreopoulos W."/>
            <person name="He G."/>
            <person name="Johnson J."/>
            <person name="Nolan M."/>
            <person name="Tritt A."/>
            <person name="Barry K.W."/>
            <person name="Grigoriev I.V."/>
            <person name="Nagy L.G."/>
            <person name="Hibbett D."/>
            <person name="Henrissat B."/>
            <person name="Matheny P.B."/>
            <person name="Labbe J."/>
            <person name="Martin F.M."/>
        </authorList>
    </citation>
    <scope>NUCLEOTIDE SEQUENCE</scope>
    <source>
        <strain evidence="1">FP105234-sp</strain>
    </source>
</reference>
<keyword evidence="2" id="KW-1185">Reference proteome</keyword>
<proteinExistence type="predicted"/>
<evidence type="ECO:0000313" key="2">
    <source>
        <dbReference type="Proteomes" id="UP000814033"/>
    </source>
</evidence>
<gene>
    <name evidence="1" type="ORF">FA95DRAFT_1678793</name>
</gene>
<evidence type="ECO:0000313" key="1">
    <source>
        <dbReference type="EMBL" id="KAI0047795.1"/>
    </source>
</evidence>
<dbReference type="EMBL" id="MU275897">
    <property type="protein sequence ID" value="KAI0047795.1"/>
    <property type="molecule type" value="Genomic_DNA"/>
</dbReference>
<sequence length="340" mass="37936">MLHDTPRTLQASVQSTNETRTRQWTGWVFRGIPINSQPCLPAAQHHLPATRDVFEVLIASVSFVRSYNKCGARRHPHGLKMLARIYGAGLAHHGNTRCLGLLLSCPPYAPYSAEHTGAARRHCLAISLATECKSSSVFCAPASRVLVQQHRAPFPWHSGPLVCPPCNPRARSVYARMTRRDGSRLPASHETSSTSSKSSPMRRAEDRRLPRFGSPLTPEGREHTDLLTLHDRQDDNVFSNHVASMNRKRGDTSVMFQDPRNSRQRYDPPKRPKYRRFFRACGAPSYRDPPRTSGYGPKSTVPLHKIAENANYIVSPSFSLSTSAAPRPRAAVRLLASFKA</sequence>
<accession>A0ACB8RUR7</accession>
<reference evidence="1" key="1">
    <citation type="submission" date="2021-02" db="EMBL/GenBank/DDBJ databases">
        <authorList>
            <consortium name="DOE Joint Genome Institute"/>
            <person name="Ahrendt S."/>
            <person name="Looney B.P."/>
            <person name="Miyauchi S."/>
            <person name="Morin E."/>
            <person name="Drula E."/>
            <person name="Courty P.E."/>
            <person name="Chicoki N."/>
            <person name="Fauchery L."/>
            <person name="Kohler A."/>
            <person name="Kuo A."/>
            <person name="Labutti K."/>
            <person name="Pangilinan J."/>
            <person name="Lipzen A."/>
            <person name="Riley R."/>
            <person name="Andreopoulos W."/>
            <person name="He G."/>
            <person name="Johnson J."/>
            <person name="Barry K.W."/>
            <person name="Grigoriev I.V."/>
            <person name="Nagy L."/>
            <person name="Hibbett D."/>
            <person name="Henrissat B."/>
            <person name="Matheny P.B."/>
            <person name="Labbe J."/>
            <person name="Martin F."/>
        </authorList>
    </citation>
    <scope>NUCLEOTIDE SEQUENCE</scope>
    <source>
        <strain evidence="1">FP105234-sp</strain>
    </source>
</reference>
<protein>
    <submittedName>
        <fullName evidence="1">Uncharacterized protein</fullName>
    </submittedName>
</protein>
<organism evidence="1 2">
    <name type="scientific">Auriscalpium vulgare</name>
    <dbReference type="NCBI Taxonomy" id="40419"/>
    <lineage>
        <taxon>Eukaryota</taxon>
        <taxon>Fungi</taxon>
        <taxon>Dikarya</taxon>
        <taxon>Basidiomycota</taxon>
        <taxon>Agaricomycotina</taxon>
        <taxon>Agaricomycetes</taxon>
        <taxon>Russulales</taxon>
        <taxon>Auriscalpiaceae</taxon>
        <taxon>Auriscalpium</taxon>
    </lineage>
</organism>